<keyword evidence="3" id="KW-1185">Reference proteome</keyword>
<evidence type="ECO:0000313" key="3">
    <source>
        <dbReference type="Proteomes" id="UP000515312"/>
    </source>
</evidence>
<name>A0A7G8BGF3_9BACT</name>
<dbReference type="AlphaFoldDB" id="A0A7G8BGF3"/>
<dbReference type="EMBL" id="CP060394">
    <property type="protein sequence ID" value="QNI31623.1"/>
    <property type="molecule type" value="Genomic_DNA"/>
</dbReference>
<organism evidence="2 3">
    <name type="scientific">Alloacidobacterium dinghuense</name>
    <dbReference type="NCBI Taxonomy" id="2763107"/>
    <lineage>
        <taxon>Bacteria</taxon>
        <taxon>Pseudomonadati</taxon>
        <taxon>Acidobacteriota</taxon>
        <taxon>Terriglobia</taxon>
        <taxon>Terriglobales</taxon>
        <taxon>Acidobacteriaceae</taxon>
        <taxon>Alloacidobacterium</taxon>
    </lineage>
</organism>
<reference evidence="2 3" key="1">
    <citation type="submission" date="2020-08" db="EMBL/GenBank/DDBJ databases">
        <title>Edaphobacter telluris sp. nov. and Acidobacterium dinghuensis sp. nov., two acidobacteria isolated from forest soil.</title>
        <authorList>
            <person name="Fu J."/>
            <person name="Qiu L."/>
        </authorList>
    </citation>
    <scope>NUCLEOTIDE SEQUENCE [LARGE SCALE GENOMIC DNA]</scope>
    <source>
        <strain evidence="2">4Y35</strain>
    </source>
</reference>
<feature type="region of interest" description="Disordered" evidence="1">
    <location>
        <begin position="44"/>
        <end position="68"/>
    </location>
</feature>
<sequence length="68" mass="7738">MTFTRVTLKVCEGCGGLWFRAQELNEVYCATCSTRLRAFPAPRSRRLAGRPRKNRRITTQHAAAGREL</sequence>
<dbReference type="RefSeq" id="WP_186742421.1">
    <property type="nucleotide sequence ID" value="NZ_CP060394.1"/>
</dbReference>
<evidence type="ECO:0000256" key="1">
    <source>
        <dbReference type="SAM" id="MobiDB-lite"/>
    </source>
</evidence>
<feature type="compositionally biased region" description="Basic residues" evidence="1">
    <location>
        <begin position="44"/>
        <end position="58"/>
    </location>
</feature>
<dbReference type="KEGG" id="adin:H7849_21560"/>
<gene>
    <name evidence="2" type="ORF">H7849_21560</name>
</gene>
<protein>
    <submittedName>
        <fullName evidence="2">Zf-TFIIB domain-containing protein</fullName>
    </submittedName>
</protein>
<dbReference type="Proteomes" id="UP000515312">
    <property type="component" value="Chromosome"/>
</dbReference>
<evidence type="ECO:0000313" key="2">
    <source>
        <dbReference type="EMBL" id="QNI31623.1"/>
    </source>
</evidence>
<proteinExistence type="predicted"/>
<accession>A0A7G8BGF3</accession>